<reference evidence="1" key="1">
    <citation type="submission" date="2023-03" db="EMBL/GenBank/DDBJ databases">
        <authorList>
            <person name="Steffen K."/>
            <person name="Cardenas P."/>
        </authorList>
    </citation>
    <scope>NUCLEOTIDE SEQUENCE</scope>
</reference>
<dbReference type="EMBL" id="CASHTH010000002">
    <property type="protein sequence ID" value="CAI7988581.1"/>
    <property type="molecule type" value="Genomic_DNA"/>
</dbReference>
<evidence type="ECO:0000313" key="1">
    <source>
        <dbReference type="EMBL" id="CAI7988581.1"/>
    </source>
</evidence>
<protein>
    <submittedName>
        <fullName evidence="1">Uncharacterized protein</fullName>
    </submittedName>
</protein>
<name>A0AA35QR45_GEOBA</name>
<proteinExistence type="predicted"/>
<dbReference type="AlphaFoldDB" id="A0AA35QR45"/>
<comment type="caution">
    <text evidence="1">The sequence shown here is derived from an EMBL/GenBank/DDBJ whole genome shotgun (WGS) entry which is preliminary data.</text>
</comment>
<evidence type="ECO:0000313" key="2">
    <source>
        <dbReference type="Proteomes" id="UP001174909"/>
    </source>
</evidence>
<sequence>MTIGCSVHGADSLLVSLGQTHSRKMADELTCINHVNDCSGIHYITEGQSLAECWKKVKRLGLVALS</sequence>
<organism evidence="1 2">
    <name type="scientific">Geodia barretti</name>
    <name type="common">Barrett's horny sponge</name>
    <dbReference type="NCBI Taxonomy" id="519541"/>
    <lineage>
        <taxon>Eukaryota</taxon>
        <taxon>Metazoa</taxon>
        <taxon>Porifera</taxon>
        <taxon>Demospongiae</taxon>
        <taxon>Heteroscleromorpha</taxon>
        <taxon>Tetractinellida</taxon>
        <taxon>Astrophorina</taxon>
        <taxon>Geodiidae</taxon>
        <taxon>Geodia</taxon>
    </lineage>
</organism>
<keyword evidence="2" id="KW-1185">Reference proteome</keyword>
<feature type="non-terminal residue" evidence="1">
    <location>
        <position position="66"/>
    </location>
</feature>
<accession>A0AA35QR45</accession>
<gene>
    <name evidence="1" type="ORF">GBAR_LOCUS15</name>
</gene>
<dbReference type="Proteomes" id="UP001174909">
    <property type="component" value="Unassembled WGS sequence"/>
</dbReference>